<dbReference type="SUPFAM" id="SSF52540">
    <property type="entry name" value="P-loop containing nucleoside triphosphate hydrolases"/>
    <property type="match status" value="1"/>
</dbReference>
<dbReference type="Gene3D" id="3.40.50.300">
    <property type="entry name" value="P-loop containing nucleotide triphosphate hydrolases"/>
    <property type="match status" value="1"/>
</dbReference>
<accession>A0AB39VHE4</accession>
<name>A0AB39VHE4_9FUSO</name>
<feature type="domain" description="ATPase AAA-type core" evidence="1">
    <location>
        <begin position="21"/>
        <end position="357"/>
    </location>
</feature>
<proteinExistence type="predicted"/>
<dbReference type="GO" id="GO:0016887">
    <property type="term" value="F:ATP hydrolysis activity"/>
    <property type="evidence" value="ECO:0007669"/>
    <property type="project" value="InterPro"/>
</dbReference>
<protein>
    <submittedName>
        <fullName evidence="2">AAA family ATPase</fullName>
    </submittedName>
</protein>
<organism evidence="2">
    <name type="scientific">Leptotrichia rugosa</name>
    <dbReference type="NCBI Taxonomy" id="3239302"/>
    <lineage>
        <taxon>Bacteria</taxon>
        <taxon>Fusobacteriati</taxon>
        <taxon>Fusobacteriota</taxon>
        <taxon>Fusobacteriia</taxon>
        <taxon>Fusobacteriales</taxon>
        <taxon>Leptotrichiaceae</taxon>
        <taxon>Leptotrichia</taxon>
    </lineage>
</organism>
<reference evidence="2" key="1">
    <citation type="submission" date="2024-07" db="EMBL/GenBank/DDBJ databases">
        <authorList>
            <person name="Li X.-J."/>
            <person name="Wang X."/>
        </authorList>
    </citation>
    <scope>NUCLEOTIDE SEQUENCE</scope>
    <source>
        <strain evidence="2">HSP-334</strain>
    </source>
</reference>
<evidence type="ECO:0000313" key="2">
    <source>
        <dbReference type="EMBL" id="XDU66684.1"/>
    </source>
</evidence>
<sequence>MKLTINNIGKLKNAEVVIDGITVITGENDTGKSTVGKVLWSVFNGFYEIDEKVYNEKVSELEKIVDKLMKANGYNKIADNFKDFFGIFDRTEAKIAIELLKNNKNYSEDEIKIIINNYKKDLKIENISNFVQEINETLKISDKEIIKVIVSRIMNKEFHNQINAIFSREKMNIGEISLKIKDKEIDLKIENNEISDVQNYFLINKETMYIDNPFILDSYDFEDKNHQTHLATNVFSENENSVISEIKVKKKLNNIYQKLNSVLSGEILENKNFKFVYRKNGEDIDLKNLSTGLKTFAIIKMLLQNGTLEENGTIILDEPEIHLHPEWQLKFAELIVLLQREFGMHILLTTHSPYFLNAIEVFSEQHKIDDKCKYYVAENEGNSSIIKDVTGNTREIYRKLARPIQDLENIRYSSDLDE</sequence>
<gene>
    <name evidence="2" type="ORF">AB8B22_09890</name>
</gene>
<dbReference type="InterPro" id="IPR027417">
    <property type="entry name" value="P-loop_NTPase"/>
</dbReference>
<dbReference type="EMBL" id="CP165644">
    <property type="protein sequence ID" value="XDU66684.1"/>
    <property type="molecule type" value="Genomic_DNA"/>
</dbReference>
<dbReference type="GO" id="GO:0005524">
    <property type="term" value="F:ATP binding"/>
    <property type="evidence" value="ECO:0007669"/>
    <property type="project" value="InterPro"/>
</dbReference>
<dbReference type="PANTHER" id="PTHR43581">
    <property type="entry name" value="ATP/GTP PHOSPHATASE"/>
    <property type="match status" value="1"/>
</dbReference>
<dbReference type="KEGG" id="lrug:AB8B22_09890"/>
<dbReference type="AlphaFoldDB" id="A0AB39VHE4"/>
<dbReference type="InterPro" id="IPR003959">
    <property type="entry name" value="ATPase_AAA_core"/>
</dbReference>
<dbReference type="Pfam" id="PF13304">
    <property type="entry name" value="AAA_21"/>
    <property type="match status" value="1"/>
</dbReference>
<dbReference type="RefSeq" id="WP_369710983.1">
    <property type="nucleotide sequence ID" value="NZ_CP165644.1"/>
</dbReference>
<dbReference type="InterPro" id="IPR051396">
    <property type="entry name" value="Bact_Antivir_Def_Nuclease"/>
</dbReference>
<evidence type="ECO:0000259" key="1">
    <source>
        <dbReference type="Pfam" id="PF13304"/>
    </source>
</evidence>
<dbReference type="PANTHER" id="PTHR43581:SF2">
    <property type="entry name" value="EXCINUCLEASE ATPASE SUBUNIT"/>
    <property type="match status" value="1"/>
</dbReference>